<dbReference type="PATRIC" id="fig|1313304.3.peg.1034"/>
<evidence type="ECO:0000256" key="4">
    <source>
        <dbReference type="ARBA" id="ARBA00023049"/>
    </source>
</evidence>
<dbReference type="NCBIfam" id="TIGR02421">
    <property type="entry name" value="QEGLA"/>
    <property type="match status" value="1"/>
</dbReference>
<reference evidence="5 6" key="1">
    <citation type="journal article" date="2013" name="Environ. Microbiol.">
        <title>Genome analysis of Chitinivibrio alkaliphilus gen. nov., sp. nov., a novel extremely haloalkaliphilic anaerobic chitinolytic bacterium from the candidate phylum Termite Group 3.</title>
        <authorList>
            <person name="Sorokin D.Y."/>
            <person name="Gumerov V.M."/>
            <person name="Rakitin A.L."/>
            <person name="Beletsky A.V."/>
            <person name="Damste J.S."/>
            <person name="Muyzer G."/>
            <person name="Mardanov A.V."/>
            <person name="Ravin N.V."/>
        </authorList>
    </citation>
    <scope>NUCLEOTIDE SEQUENCE [LARGE SCALE GENOMIC DNA]</scope>
    <source>
        <strain evidence="5 6">ACht1</strain>
    </source>
</reference>
<dbReference type="InterPro" id="IPR012548">
    <property type="entry name" value="MATCAP"/>
</dbReference>
<accession>U7D9V3</accession>
<dbReference type="Proteomes" id="UP000017148">
    <property type="component" value="Unassembled WGS sequence"/>
</dbReference>
<organism evidence="5 6">
    <name type="scientific">Chitinivibrio alkaliphilus ACht1</name>
    <dbReference type="NCBI Taxonomy" id="1313304"/>
    <lineage>
        <taxon>Bacteria</taxon>
        <taxon>Pseudomonadati</taxon>
        <taxon>Fibrobacterota</taxon>
        <taxon>Chitinivibrionia</taxon>
        <taxon>Chitinivibrionales</taxon>
        <taxon>Chitinivibrionaceae</taxon>
        <taxon>Chitinivibrio</taxon>
    </lineage>
</organism>
<comment type="caution">
    <text evidence="5">The sequence shown here is derived from an EMBL/GenBank/DDBJ whole genome shotgun (WGS) entry which is preliminary data.</text>
</comment>
<evidence type="ECO:0000313" key="5">
    <source>
        <dbReference type="EMBL" id="ERP31867.1"/>
    </source>
</evidence>
<dbReference type="SUPFAM" id="SSF53187">
    <property type="entry name" value="Zn-dependent exopeptidases"/>
    <property type="match status" value="1"/>
</dbReference>
<dbReference type="AlphaFoldDB" id="U7D9V3"/>
<dbReference type="PANTHER" id="PTHR31817">
    <property type="match status" value="1"/>
</dbReference>
<dbReference type="GO" id="GO:0008237">
    <property type="term" value="F:metallopeptidase activity"/>
    <property type="evidence" value="ECO:0007669"/>
    <property type="project" value="UniProtKB-KW"/>
</dbReference>
<sequence length="666" mass="77844">MRRLSVAEIVQKVRAGEHFSACTLDESVRIRVTKYVPCIAMAIHNGNRMRPSLVAKTALSEYERWYEEDPYTGDCIDSLPITLTGLDSRFEYDLNRSPEECIYDVAWGKHVWRQELTEKERRETVAKHRQYYQLLSGILAVLEERFGRVLVFDIHSYNYERWNRPVPLFNIGSEHVDTETFGSMVTAWQNRLSQCCIANESGCAVNDVFFGRGYALRYIRENFPRSLVLATEIKKVYCDEKSGESYPEVIRELKLQLHRACIDMAYEFAETMTTWNKTKKHHLLSEKPEQHLVQIDRRLFSALRRFELLSLLNPVNMRSERSAFFRSGYRNNPSFRYRKIQIDAFLLKRELLNLPVEKLTDLALQELYAASIQGFNDQIDMIATRDQDDFLYNSLRYFGEPTERDLENARYLLMLPPIAEEERPEPSFDSAEAKRVFEEEFDRYGFRGVCDIQKNVVSDVMVINRDKKVVVKQDARFTRRELRYLVHHEIGVHMVTTINAAVQPLHLFRLGLPVNTKTQEGLAVLGEYLSGNLTMRRLKKLALRVIAVYDICNGADFKTTFEHLVDQYNVAPKDAFTTTTRVFRGGGLTKDFLYLSGFTQLYSLWKDGVDLTPLFVGKCSRQYYKTTAELLDRKMLQQPEYLPFWLQEPREKENNPIFQYILEGLK</sequence>
<dbReference type="GO" id="GO:0006508">
    <property type="term" value="P:proteolysis"/>
    <property type="evidence" value="ECO:0007669"/>
    <property type="project" value="UniProtKB-KW"/>
</dbReference>
<proteinExistence type="predicted"/>
<dbReference type="OrthoDB" id="9785840at2"/>
<evidence type="ECO:0000313" key="6">
    <source>
        <dbReference type="Proteomes" id="UP000017148"/>
    </source>
</evidence>
<keyword evidence="6" id="KW-1185">Reference proteome</keyword>
<dbReference type="eggNOG" id="COG3930">
    <property type="taxonomic scope" value="Bacteria"/>
</dbReference>
<protein>
    <submittedName>
        <fullName evidence="5">N-formylglutamate amidohydrolase domain containing protein</fullName>
    </submittedName>
</protein>
<dbReference type="Pfam" id="PF08014">
    <property type="entry name" value="MATCAP"/>
    <property type="match status" value="1"/>
</dbReference>
<dbReference type="GO" id="GO:0080164">
    <property type="term" value="P:regulation of nitric oxide metabolic process"/>
    <property type="evidence" value="ECO:0007669"/>
    <property type="project" value="TreeGrafter"/>
</dbReference>
<keyword evidence="2" id="KW-0645">Protease</keyword>
<dbReference type="Gene3D" id="3.40.630.40">
    <property type="entry name" value="Zn-dependent exopeptidases"/>
    <property type="match status" value="1"/>
</dbReference>
<dbReference type="Pfam" id="PF05013">
    <property type="entry name" value="FGase"/>
    <property type="match status" value="1"/>
</dbReference>
<evidence type="ECO:0000256" key="3">
    <source>
        <dbReference type="ARBA" id="ARBA00022801"/>
    </source>
</evidence>
<dbReference type="RefSeq" id="WP_022636568.1">
    <property type="nucleotide sequence ID" value="NZ_ASJR01000008.1"/>
</dbReference>
<dbReference type="EMBL" id="ASJR01000008">
    <property type="protein sequence ID" value="ERP31867.1"/>
    <property type="molecule type" value="Genomic_DNA"/>
</dbReference>
<evidence type="ECO:0000256" key="1">
    <source>
        <dbReference type="ARBA" id="ARBA00001947"/>
    </source>
</evidence>
<gene>
    <name evidence="5" type="ORF">CALK_1081</name>
</gene>
<dbReference type="SMART" id="SM01154">
    <property type="entry name" value="DUF1704"/>
    <property type="match status" value="1"/>
</dbReference>
<keyword evidence="4" id="KW-0482">Metalloprotease</keyword>
<evidence type="ECO:0000256" key="2">
    <source>
        <dbReference type="ARBA" id="ARBA00022670"/>
    </source>
</evidence>
<dbReference type="PANTHER" id="PTHR31817:SF0">
    <property type="entry name" value="CHROMOSOME UNDETERMINED SCAFFOLD_67, WHOLE GENOME SHOTGUN SEQUENCE"/>
    <property type="match status" value="1"/>
</dbReference>
<name>U7D9V3_9BACT</name>
<comment type="cofactor">
    <cofactor evidence="1">
        <name>Zn(2+)</name>
        <dbReference type="ChEBI" id="CHEBI:29105"/>
    </cofactor>
</comment>
<dbReference type="STRING" id="1313304.CALK_1081"/>
<keyword evidence="3 5" id="KW-0378">Hydrolase</keyword>
<dbReference type="InterPro" id="IPR012656">
    <property type="entry name" value="CHP02421_QEGLA"/>
</dbReference>
<dbReference type="InterPro" id="IPR007709">
    <property type="entry name" value="N-FG_amidohydro"/>
</dbReference>